<dbReference type="InterPro" id="IPR052163">
    <property type="entry name" value="DGC-Regulatory_Protein"/>
</dbReference>
<dbReference type="Pfam" id="PF00990">
    <property type="entry name" value="GGDEF"/>
    <property type="match status" value="1"/>
</dbReference>
<dbReference type="InterPro" id="IPR043128">
    <property type="entry name" value="Rev_trsase/Diguanyl_cyclase"/>
</dbReference>
<dbReference type="InterPro" id="IPR000160">
    <property type="entry name" value="GGDEF_dom"/>
</dbReference>
<dbReference type="SMART" id="SM00267">
    <property type="entry name" value="GGDEF"/>
    <property type="match status" value="1"/>
</dbReference>
<keyword evidence="1" id="KW-0812">Transmembrane</keyword>
<evidence type="ECO:0000313" key="3">
    <source>
        <dbReference type="EMBL" id="MBL7526286.1"/>
    </source>
</evidence>
<evidence type="ECO:0000256" key="1">
    <source>
        <dbReference type="SAM" id="Phobius"/>
    </source>
</evidence>
<evidence type="ECO:0000313" key="4">
    <source>
        <dbReference type="Proteomes" id="UP000809910"/>
    </source>
</evidence>
<proteinExistence type="predicted"/>
<feature type="transmembrane region" description="Helical" evidence="1">
    <location>
        <begin position="84"/>
        <end position="110"/>
    </location>
</feature>
<dbReference type="SUPFAM" id="SSF55073">
    <property type="entry name" value="Nucleotide cyclase"/>
    <property type="match status" value="1"/>
</dbReference>
<reference evidence="3 4" key="1">
    <citation type="submission" date="2020-12" db="EMBL/GenBank/DDBJ databases">
        <title>WGS of Legionella: environmental sample.</title>
        <authorList>
            <person name="Cristino S."/>
            <person name="Girolamini L."/>
            <person name="Salaris S."/>
            <person name="Pascale M.R."/>
            <person name="Mazzotta M."/>
            <person name="Orsini M."/>
            <person name="Grottola A."/>
        </authorList>
    </citation>
    <scope>NUCLEOTIDE SEQUENCE [LARGE SCALE GENOMIC DNA]</scope>
    <source>
        <strain evidence="3 4">30cs62</strain>
    </source>
</reference>
<dbReference type="PANTHER" id="PTHR46663:SF2">
    <property type="entry name" value="GGDEF DOMAIN-CONTAINING PROTEIN"/>
    <property type="match status" value="1"/>
</dbReference>
<dbReference type="NCBIfam" id="TIGR00254">
    <property type="entry name" value="GGDEF"/>
    <property type="match status" value="1"/>
</dbReference>
<feature type="transmembrane region" description="Helical" evidence="1">
    <location>
        <begin position="25"/>
        <end position="45"/>
    </location>
</feature>
<evidence type="ECO:0000259" key="2">
    <source>
        <dbReference type="PROSITE" id="PS50887"/>
    </source>
</evidence>
<feature type="transmembrane region" description="Helical" evidence="1">
    <location>
        <begin position="163"/>
        <end position="180"/>
    </location>
</feature>
<dbReference type="Gene3D" id="3.30.70.270">
    <property type="match status" value="1"/>
</dbReference>
<feature type="domain" description="GGDEF" evidence="2">
    <location>
        <begin position="238"/>
        <end position="370"/>
    </location>
</feature>
<keyword evidence="1" id="KW-1133">Transmembrane helix</keyword>
<dbReference type="InterPro" id="IPR029787">
    <property type="entry name" value="Nucleotide_cyclase"/>
</dbReference>
<protein>
    <submittedName>
        <fullName evidence="3">GGDEF domain-containing protein</fullName>
    </submittedName>
</protein>
<feature type="transmembrane region" description="Helical" evidence="1">
    <location>
        <begin position="116"/>
        <end position="143"/>
    </location>
</feature>
<comment type="caution">
    <text evidence="3">The sequence shown here is derived from an EMBL/GenBank/DDBJ whole genome shotgun (WGS) entry which is preliminary data.</text>
</comment>
<dbReference type="PANTHER" id="PTHR46663">
    <property type="entry name" value="DIGUANYLATE CYCLASE DGCT-RELATED"/>
    <property type="match status" value="1"/>
</dbReference>
<sequence length="370" mass="42377">MARVKKEVIKHKTKLSLPSEYDRKYHLLTMITVELLIIGVNFTALNIYLHFWIIAYALFFASCVTVCNLILLKKKYSIIVCGHILNSLCLLIMTVGNLCLGGISSSYFGWFYLSPILAAATIGLEGLVFYSILSASIVTIFIYQYISPVYQVPEQYLPFIENINHVFIFLLIITVLYNLLKENKLYEAVLKEQNFLLHADKQKFHYLSTHDSLTNLPNRAYFNTHLQNILDSSQSTKSAVTLFFMDLDGFKKINDKYGHEIGDILLLQVAKRLQNCFRNKDIIARLGGDEFTAVITHKPNDSISDVIFKRIDQEFSEPFHIKKMDLICTISIGTATYPDQAANAESLLNLADNNMYINKKMKSNHNEQRQ</sequence>
<dbReference type="Proteomes" id="UP000809910">
    <property type="component" value="Unassembled WGS sequence"/>
</dbReference>
<gene>
    <name evidence="3" type="ORF">I5282_06840</name>
</gene>
<dbReference type="EMBL" id="JADWVN010000011">
    <property type="protein sequence ID" value="MBL7526286.1"/>
    <property type="molecule type" value="Genomic_DNA"/>
</dbReference>
<accession>A0ABS1WAA0</accession>
<feature type="transmembrane region" description="Helical" evidence="1">
    <location>
        <begin position="51"/>
        <end position="72"/>
    </location>
</feature>
<organism evidence="3 4">
    <name type="scientific">Legionella bononiensis</name>
    <dbReference type="NCBI Taxonomy" id="2793102"/>
    <lineage>
        <taxon>Bacteria</taxon>
        <taxon>Pseudomonadati</taxon>
        <taxon>Pseudomonadota</taxon>
        <taxon>Gammaproteobacteria</taxon>
        <taxon>Legionellales</taxon>
        <taxon>Legionellaceae</taxon>
        <taxon>Legionella</taxon>
    </lineage>
</organism>
<dbReference type="CDD" id="cd01949">
    <property type="entry name" value="GGDEF"/>
    <property type="match status" value="1"/>
</dbReference>
<dbReference type="RefSeq" id="WP_203110610.1">
    <property type="nucleotide sequence ID" value="NZ_JADOBG010000017.1"/>
</dbReference>
<keyword evidence="1" id="KW-0472">Membrane</keyword>
<name>A0ABS1WAA0_9GAMM</name>
<dbReference type="PROSITE" id="PS50887">
    <property type="entry name" value="GGDEF"/>
    <property type="match status" value="1"/>
</dbReference>
<keyword evidence="4" id="KW-1185">Reference proteome</keyword>